<dbReference type="Proteomes" id="UP000805193">
    <property type="component" value="Unassembled WGS sequence"/>
</dbReference>
<reference evidence="1 2" key="1">
    <citation type="journal article" date="2020" name="Cell">
        <title>Large-Scale Comparative Analyses of Tick Genomes Elucidate Their Genetic Diversity and Vector Capacities.</title>
        <authorList>
            <consortium name="Tick Genome and Microbiome Consortium (TIGMIC)"/>
            <person name="Jia N."/>
            <person name="Wang J."/>
            <person name="Shi W."/>
            <person name="Du L."/>
            <person name="Sun Y."/>
            <person name="Zhan W."/>
            <person name="Jiang J.F."/>
            <person name="Wang Q."/>
            <person name="Zhang B."/>
            <person name="Ji P."/>
            <person name="Bell-Sakyi L."/>
            <person name="Cui X.M."/>
            <person name="Yuan T.T."/>
            <person name="Jiang B.G."/>
            <person name="Yang W.F."/>
            <person name="Lam T.T."/>
            <person name="Chang Q.C."/>
            <person name="Ding S.J."/>
            <person name="Wang X.J."/>
            <person name="Zhu J.G."/>
            <person name="Ruan X.D."/>
            <person name="Zhao L."/>
            <person name="Wei J.T."/>
            <person name="Ye R.Z."/>
            <person name="Que T.C."/>
            <person name="Du C.H."/>
            <person name="Zhou Y.H."/>
            <person name="Cheng J.X."/>
            <person name="Dai P.F."/>
            <person name="Guo W.B."/>
            <person name="Han X.H."/>
            <person name="Huang E.J."/>
            <person name="Li L.F."/>
            <person name="Wei W."/>
            <person name="Gao Y.C."/>
            <person name="Liu J.Z."/>
            <person name="Shao H.Z."/>
            <person name="Wang X."/>
            <person name="Wang C.C."/>
            <person name="Yang T.C."/>
            <person name="Huo Q.B."/>
            <person name="Li W."/>
            <person name="Chen H.Y."/>
            <person name="Chen S.E."/>
            <person name="Zhou L.G."/>
            <person name="Ni X.B."/>
            <person name="Tian J.H."/>
            <person name="Sheng Y."/>
            <person name="Liu T."/>
            <person name="Pan Y.S."/>
            <person name="Xia L.Y."/>
            <person name="Li J."/>
            <person name="Zhao F."/>
            <person name="Cao W.C."/>
        </authorList>
    </citation>
    <scope>NUCLEOTIDE SEQUENCE [LARGE SCALE GENOMIC DNA]</scope>
    <source>
        <strain evidence="1">Iper-2018</strain>
    </source>
</reference>
<name>A0AC60QX40_IXOPE</name>
<proteinExistence type="predicted"/>
<gene>
    <name evidence="1" type="ORF">HPB47_013970</name>
</gene>
<accession>A0AC60QX40</accession>
<keyword evidence="2" id="KW-1185">Reference proteome</keyword>
<evidence type="ECO:0000313" key="2">
    <source>
        <dbReference type="Proteomes" id="UP000805193"/>
    </source>
</evidence>
<comment type="caution">
    <text evidence="1">The sequence shown here is derived from an EMBL/GenBank/DDBJ whole genome shotgun (WGS) entry which is preliminary data.</text>
</comment>
<evidence type="ECO:0000313" key="1">
    <source>
        <dbReference type="EMBL" id="KAG0444280.1"/>
    </source>
</evidence>
<organism evidence="1 2">
    <name type="scientific">Ixodes persulcatus</name>
    <name type="common">Taiga tick</name>
    <dbReference type="NCBI Taxonomy" id="34615"/>
    <lineage>
        <taxon>Eukaryota</taxon>
        <taxon>Metazoa</taxon>
        <taxon>Ecdysozoa</taxon>
        <taxon>Arthropoda</taxon>
        <taxon>Chelicerata</taxon>
        <taxon>Arachnida</taxon>
        <taxon>Acari</taxon>
        <taxon>Parasitiformes</taxon>
        <taxon>Ixodida</taxon>
        <taxon>Ixodoidea</taxon>
        <taxon>Ixodidae</taxon>
        <taxon>Ixodinae</taxon>
        <taxon>Ixodes</taxon>
    </lineage>
</organism>
<protein>
    <submittedName>
        <fullName evidence="1">Uncharacterized protein</fullName>
    </submittedName>
</protein>
<sequence>MGRKVTLAVCTLNQWAMDFDGNYKRILRSIKEAKSKGAAFRSGPELEVPGYGCADHFLESDTLLHSWEVLAQLLNDPACQDILVDVGMPVMHKNVNYNCRVVFLNKKVLLIRPKMMLCDDGNYRETRWFVPWCKPRQVEEYFLPRMIREVTNQRTVPFGDALISTNDTCIGYEICEELWNPCSSHVSQALDGAEIIVNGSGSYHELRKTYVVADLIKSATAKSGGIYMFSNLRGCDGERVYYQGCSTIAINGDFVGVSKQFALQEVVLEHFIGLLYKAKKLHSGDLLVEVDTKLHSEALRKLTNIVDVKVSVSPHRTLNTIRGVLSEDDLLETSEEELLEGLKGAGVIAVKRIMFRKDGRKTPLRHVILTFEKHALPATVKVGCLNCRIRPYMPNPQRCFRCQRFGHGSRSCRGKETCAKCGGQDHVTDICDAVARCSNCSGPHPAYSRTCPLWQQEKEILSLKAKENISYPEARKGCRSSQREAMPRWCAGTLHHARSRGPPRSPQRRWQWPLRPQPQNTGSSPLRHPREHASCPLAEWDGRSRAHCPSWAFPEGEGAKLSLQLA</sequence>
<dbReference type="EMBL" id="JABSTQ010002238">
    <property type="protein sequence ID" value="KAG0444280.1"/>
    <property type="molecule type" value="Genomic_DNA"/>
</dbReference>